<accession>A0A9P6ABS0</accession>
<sequence length="304" mass="33251">MHVADMWEYKYNPIFIILYNMGYSSSSFQSSHKERSDRIPSDSVIHSQPTPSHSRNSQPQNTATSAIHDSNSAKPGQQHPMLPSSPTSPVLLETSASVYSTLDHQRAASFHPFHYSEYIPDPHQPNTTLHPPEIYPPPDAVPVANSPSHHIKYFVAIDFGAASSGVSYTASTSGEMHRVLAWPGSSASLPKIPTCLVYDALGSIRAWGLEAKDLSLKKGWVQAVAKSKFGTKDRPGLEIVSGGAPKNVVDVVADYLACLWMYTKSQVHRENGPSSLSYAEVFLTVPSAWDLHASLLLREASIRA</sequence>
<dbReference type="OrthoDB" id="2963168at2759"/>
<evidence type="ECO:0000313" key="2">
    <source>
        <dbReference type="EMBL" id="KAF9503118.1"/>
    </source>
</evidence>
<gene>
    <name evidence="2" type="ORF">BS47DRAFT_1402735</name>
</gene>
<dbReference type="PANTHER" id="PTHR14187:SF5">
    <property type="entry name" value="HEAT SHOCK 70 KDA PROTEIN 12A"/>
    <property type="match status" value="1"/>
</dbReference>
<feature type="region of interest" description="Disordered" evidence="1">
    <location>
        <begin position="29"/>
        <end position="87"/>
    </location>
</feature>
<name>A0A9P6ABS0_9AGAM</name>
<dbReference type="PANTHER" id="PTHR14187">
    <property type="entry name" value="ALPHA KINASE/ELONGATION FACTOR 2 KINASE"/>
    <property type="match status" value="1"/>
</dbReference>
<organism evidence="2 3">
    <name type="scientific">Hydnum rufescens UP504</name>
    <dbReference type="NCBI Taxonomy" id="1448309"/>
    <lineage>
        <taxon>Eukaryota</taxon>
        <taxon>Fungi</taxon>
        <taxon>Dikarya</taxon>
        <taxon>Basidiomycota</taxon>
        <taxon>Agaricomycotina</taxon>
        <taxon>Agaricomycetes</taxon>
        <taxon>Cantharellales</taxon>
        <taxon>Hydnaceae</taxon>
        <taxon>Hydnum</taxon>
    </lineage>
</organism>
<dbReference type="EMBL" id="MU129440">
    <property type="protein sequence ID" value="KAF9503118.1"/>
    <property type="molecule type" value="Genomic_DNA"/>
</dbReference>
<feature type="compositionally biased region" description="Basic and acidic residues" evidence="1">
    <location>
        <begin position="31"/>
        <end position="40"/>
    </location>
</feature>
<dbReference type="InterPro" id="IPR043129">
    <property type="entry name" value="ATPase_NBD"/>
</dbReference>
<proteinExistence type="predicted"/>
<keyword evidence="3" id="KW-1185">Reference proteome</keyword>
<dbReference type="Proteomes" id="UP000886523">
    <property type="component" value="Unassembled WGS sequence"/>
</dbReference>
<feature type="compositionally biased region" description="Polar residues" evidence="1">
    <location>
        <begin position="44"/>
        <end position="75"/>
    </location>
</feature>
<comment type="caution">
    <text evidence="2">The sequence shown here is derived from an EMBL/GenBank/DDBJ whole genome shotgun (WGS) entry which is preliminary data.</text>
</comment>
<evidence type="ECO:0000256" key="1">
    <source>
        <dbReference type="SAM" id="MobiDB-lite"/>
    </source>
</evidence>
<dbReference type="Gene3D" id="3.30.420.40">
    <property type="match status" value="1"/>
</dbReference>
<evidence type="ECO:0000313" key="3">
    <source>
        <dbReference type="Proteomes" id="UP000886523"/>
    </source>
</evidence>
<reference evidence="2" key="1">
    <citation type="journal article" date="2020" name="Nat. Commun.">
        <title>Large-scale genome sequencing of mycorrhizal fungi provides insights into the early evolution of symbiotic traits.</title>
        <authorList>
            <person name="Miyauchi S."/>
            <person name="Kiss E."/>
            <person name="Kuo A."/>
            <person name="Drula E."/>
            <person name="Kohler A."/>
            <person name="Sanchez-Garcia M."/>
            <person name="Morin E."/>
            <person name="Andreopoulos B."/>
            <person name="Barry K.W."/>
            <person name="Bonito G."/>
            <person name="Buee M."/>
            <person name="Carver A."/>
            <person name="Chen C."/>
            <person name="Cichocki N."/>
            <person name="Clum A."/>
            <person name="Culley D."/>
            <person name="Crous P.W."/>
            <person name="Fauchery L."/>
            <person name="Girlanda M."/>
            <person name="Hayes R.D."/>
            <person name="Keri Z."/>
            <person name="LaButti K."/>
            <person name="Lipzen A."/>
            <person name="Lombard V."/>
            <person name="Magnuson J."/>
            <person name="Maillard F."/>
            <person name="Murat C."/>
            <person name="Nolan M."/>
            <person name="Ohm R.A."/>
            <person name="Pangilinan J."/>
            <person name="Pereira M.F."/>
            <person name="Perotto S."/>
            <person name="Peter M."/>
            <person name="Pfister S."/>
            <person name="Riley R."/>
            <person name="Sitrit Y."/>
            <person name="Stielow J.B."/>
            <person name="Szollosi G."/>
            <person name="Zifcakova L."/>
            <person name="Stursova M."/>
            <person name="Spatafora J.W."/>
            <person name="Tedersoo L."/>
            <person name="Vaario L.M."/>
            <person name="Yamada A."/>
            <person name="Yan M."/>
            <person name="Wang P."/>
            <person name="Xu J."/>
            <person name="Bruns T."/>
            <person name="Baldrian P."/>
            <person name="Vilgalys R."/>
            <person name="Dunand C."/>
            <person name="Henrissat B."/>
            <person name="Grigoriev I.V."/>
            <person name="Hibbett D."/>
            <person name="Nagy L.G."/>
            <person name="Martin F.M."/>
        </authorList>
    </citation>
    <scope>NUCLEOTIDE SEQUENCE</scope>
    <source>
        <strain evidence="2">UP504</strain>
    </source>
</reference>
<dbReference type="SUPFAM" id="SSF53067">
    <property type="entry name" value="Actin-like ATPase domain"/>
    <property type="match status" value="1"/>
</dbReference>
<protein>
    <submittedName>
        <fullName evidence="2">Uncharacterized protein</fullName>
    </submittedName>
</protein>
<dbReference type="AlphaFoldDB" id="A0A9P6ABS0"/>